<keyword evidence="5 12" id="KW-0378">Hydrolase</keyword>
<sequence length="286" mass="31168">METKILWGKELARETIERIAREVQNFQEEGKRSPGLAVILVGNDPASQIYVSHKERACEKAGIHSMGYRLPSSTSMDEMLNLIDQLNKREEVDGILVQLPLPSHLDPSTIIEAIDPVKDVDGFHPLNMGKLALGEEDIVPCTPKGVMALLDHYGIEVEGQEVVVVGASNIVGKPLSLLLVNRMATVTVCHIKTQELALHTQKAQIIFTATGVAHLIKKEMVPQGVIIFDIGISRINGKIVGDADFEGLQGWANAITPVPGGVGPMTVAMLMVNTLEAYKKRINQET</sequence>
<dbReference type="FunFam" id="3.40.50.720:FF:000094">
    <property type="entry name" value="Bifunctional protein FolD"/>
    <property type="match status" value="1"/>
</dbReference>
<keyword evidence="4 12" id="KW-0658">Purine biosynthesis</keyword>
<keyword evidence="3 12" id="KW-0028">Amino-acid biosynthesis</keyword>
<feature type="domain" description="Tetrahydrofolate dehydrogenase/cyclohydrolase catalytic" evidence="13">
    <location>
        <begin position="7"/>
        <end position="121"/>
    </location>
</feature>
<dbReference type="GO" id="GO:0006164">
    <property type="term" value="P:purine nucleotide biosynthetic process"/>
    <property type="evidence" value="ECO:0007669"/>
    <property type="project" value="UniProtKB-KW"/>
</dbReference>
<dbReference type="Pfam" id="PF00763">
    <property type="entry name" value="THF_DHG_CYH"/>
    <property type="match status" value="1"/>
</dbReference>
<evidence type="ECO:0000256" key="9">
    <source>
        <dbReference type="ARBA" id="ARBA00023167"/>
    </source>
</evidence>
<keyword evidence="6 12" id="KW-0521">NADP</keyword>
<dbReference type="GO" id="GO:0009086">
    <property type="term" value="P:methionine biosynthetic process"/>
    <property type="evidence" value="ECO:0007669"/>
    <property type="project" value="UniProtKB-KW"/>
</dbReference>
<dbReference type="Gene3D" id="3.40.50.720">
    <property type="entry name" value="NAD(P)-binding Rossmann-like Domain"/>
    <property type="match status" value="1"/>
</dbReference>
<evidence type="ECO:0000256" key="5">
    <source>
        <dbReference type="ARBA" id="ARBA00022801"/>
    </source>
</evidence>
<reference evidence="15" key="1">
    <citation type="journal article" date="2020" name="mSystems">
        <title>Genome- and Community-Level Interaction Insights into Carbon Utilization and Element Cycling Functions of Hydrothermarchaeota in Hydrothermal Sediment.</title>
        <authorList>
            <person name="Zhou Z."/>
            <person name="Liu Y."/>
            <person name="Xu W."/>
            <person name="Pan J."/>
            <person name="Luo Z.H."/>
            <person name="Li M."/>
        </authorList>
    </citation>
    <scope>NUCLEOTIDE SEQUENCE [LARGE SCALE GENOMIC DNA]</scope>
    <source>
        <strain evidence="15">HyVt-115</strain>
    </source>
</reference>
<gene>
    <name evidence="12 15" type="primary">folD</name>
    <name evidence="15" type="ORF">ENF32_05340</name>
</gene>
<dbReference type="PRINTS" id="PR00085">
    <property type="entry name" value="THFDHDRGNASE"/>
</dbReference>
<keyword evidence="9 12" id="KW-0486">Methionine biosynthesis</keyword>
<accession>A0A7C0Y758</accession>
<organism evidence="15">
    <name type="scientific">Thermosulfidibacter takaii</name>
    <dbReference type="NCBI Taxonomy" id="412593"/>
    <lineage>
        <taxon>Bacteria</taxon>
        <taxon>Pseudomonadati</taxon>
        <taxon>Thermosulfidibacterota</taxon>
        <taxon>Thermosulfidibacteria</taxon>
        <taxon>Thermosulfidibacterales</taxon>
        <taxon>Thermosulfidibacteraceae</taxon>
    </lineage>
</organism>
<dbReference type="AlphaFoldDB" id="A0A7C0Y758"/>
<dbReference type="Proteomes" id="UP000885690">
    <property type="component" value="Unassembled WGS sequence"/>
</dbReference>
<evidence type="ECO:0000256" key="10">
    <source>
        <dbReference type="ARBA" id="ARBA00023268"/>
    </source>
</evidence>
<dbReference type="InterPro" id="IPR046346">
    <property type="entry name" value="Aminoacid_DH-like_N_sf"/>
</dbReference>
<evidence type="ECO:0000256" key="3">
    <source>
        <dbReference type="ARBA" id="ARBA00022605"/>
    </source>
</evidence>
<dbReference type="GO" id="GO:0005829">
    <property type="term" value="C:cytosol"/>
    <property type="evidence" value="ECO:0007669"/>
    <property type="project" value="TreeGrafter"/>
</dbReference>
<dbReference type="GO" id="GO:0035999">
    <property type="term" value="P:tetrahydrofolate interconversion"/>
    <property type="evidence" value="ECO:0007669"/>
    <property type="project" value="UniProtKB-UniRule"/>
</dbReference>
<name>A0A7C0Y758_9BACT</name>
<feature type="binding site" evidence="12">
    <location>
        <position position="191"/>
    </location>
    <ligand>
        <name>NADP(+)</name>
        <dbReference type="ChEBI" id="CHEBI:58349"/>
    </ligand>
</feature>
<comment type="catalytic activity">
    <reaction evidence="12">
        <text>(6R)-5,10-methylene-5,6,7,8-tetrahydrofolate + NADP(+) = (6R)-5,10-methenyltetrahydrofolate + NADPH</text>
        <dbReference type="Rhea" id="RHEA:22812"/>
        <dbReference type="ChEBI" id="CHEBI:15636"/>
        <dbReference type="ChEBI" id="CHEBI:57455"/>
        <dbReference type="ChEBI" id="CHEBI:57783"/>
        <dbReference type="ChEBI" id="CHEBI:58349"/>
        <dbReference type="EC" id="1.5.1.5"/>
    </reaction>
</comment>
<evidence type="ECO:0000256" key="4">
    <source>
        <dbReference type="ARBA" id="ARBA00022755"/>
    </source>
</evidence>
<protein>
    <recommendedName>
        <fullName evidence="12">Bifunctional protein FolD</fullName>
    </recommendedName>
    <domain>
        <recommendedName>
            <fullName evidence="12">Methylenetetrahydrofolate dehydrogenase</fullName>
            <ecNumber evidence="12">1.5.1.5</ecNumber>
        </recommendedName>
    </domain>
    <domain>
        <recommendedName>
            <fullName evidence="12">Methenyltetrahydrofolate cyclohydrolase</fullName>
            <ecNumber evidence="12">3.5.4.9</ecNumber>
        </recommendedName>
    </domain>
</protein>
<dbReference type="EC" id="3.5.4.9" evidence="12"/>
<comment type="caution">
    <text evidence="15">The sequence shown here is derived from an EMBL/GenBank/DDBJ whole genome shotgun (WGS) entry which is preliminary data.</text>
</comment>
<keyword evidence="8 12" id="KW-0368">Histidine biosynthesis</keyword>
<keyword evidence="7 12" id="KW-0560">Oxidoreductase</keyword>
<evidence type="ECO:0000256" key="12">
    <source>
        <dbReference type="HAMAP-Rule" id="MF_01576"/>
    </source>
</evidence>
<evidence type="ECO:0000256" key="11">
    <source>
        <dbReference type="ARBA" id="ARBA00036357"/>
    </source>
</evidence>
<dbReference type="CDD" id="cd01080">
    <property type="entry name" value="NAD_bind_m-THF_DH_Cyclohyd"/>
    <property type="match status" value="1"/>
</dbReference>
<evidence type="ECO:0000256" key="1">
    <source>
        <dbReference type="ARBA" id="ARBA00004777"/>
    </source>
</evidence>
<evidence type="ECO:0000256" key="7">
    <source>
        <dbReference type="ARBA" id="ARBA00023002"/>
    </source>
</evidence>
<evidence type="ECO:0000313" key="15">
    <source>
        <dbReference type="EMBL" id="HDD53474.1"/>
    </source>
</evidence>
<feature type="binding site" evidence="12">
    <location>
        <position position="232"/>
    </location>
    <ligand>
        <name>NADP(+)</name>
        <dbReference type="ChEBI" id="CHEBI:58349"/>
    </ligand>
</feature>
<proteinExistence type="inferred from homology"/>
<dbReference type="GO" id="GO:0004477">
    <property type="term" value="F:methenyltetrahydrofolate cyclohydrolase activity"/>
    <property type="evidence" value="ECO:0007669"/>
    <property type="project" value="UniProtKB-UniRule"/>
</dbReference>
<comment type="pathway">
    <text evidence="1 12">One-carbon metabolism; tetrahydrofolate interconversion.</text>
</comment>
<dbReference type="NCBIfam" id="NF010783">
    <property type="entry name" value="PRK14186.1"/>
    <property type="match status" value="1"/>
</dbReference>
<evidence type="ECO:0000256" key="6">
    <source>
        <dbReference type="ARBA" id="ARBA00022857"/>
    </source>
</evidence>
<dbReference type="Gene3D" id="3.40.50.10860">
    <property type="entry name" value="Leucine Dehydrogenase, chain A, domain 1"/>
    <property type="match status" value="1"/>
</dbReference>
<dbReference type="PROSITE" id="PS00767">
    <property type="entry name" value="THF_DHG_CYH_2"/>
    <property type="match status" value="1"/>
</dbReference>
<dbReference type="PANTHER" id="PTHR48099:SF5">
    <property type="entry name" value="C-1-TETRAHYDROFOLATE SYNTHASE, CYTOPLASMIC"/>
    <property type="match status" value="1"/>
</dbReference>
<dbReference type="FunFam" id="3.40.50.10860:FF:000001">
    <property type="entry name" value="Bifunctional protein FolD"/>
    <property type="match status" value="1"/>
</dbReference>
<dbReference type="UniPathway" id="UPA00193"/>
<dbReference type="PANTHER" id="PTHR48099">
    <property type="entry name" value="C-1-TETRAHYDROFOLATE SYNTHASE, CYTOPLASMIC-RELATED"/>
    <property type="match status" value="1"/>
</dbReference>
<dbReference type="SUPFAM" id="SSF53223">
    <property type="entry name" value="Aminoacid dehydrogenase-like, N-terminal domain"/>
    <property type="match status" value="1"/>
</dbReference>
<dbReference type="NCBIfam" id="NF008058">
    <property type="entry name" value="PRK10792.1"/>
    <property type="match status" value="1"/>
</dbReference>
<comment type="catalytic activity">
    <reaction evidence="11 12">
        <text>(6R)-5,10-methenyltetrahydrofolate + H2O = (6R)-10-formyltetrahydrofolate + H(+)</text>
        <dbReference type="Rhea" id="RHEA:23700"/>
        <dbReference type="ChEBI" id="CHEBI:15377"/>
        <dbReference type="ChEBI" id="CHEBI:15378"/>
        <dbReference type="ChEBI" id="CHEBI:57455"/>
        <dbReference type="ChEBI" id="CHEBI:195366"/>
        <dbReference type="EC" id="3.5.4.9"/>
    </reaction>
</comment>
<feature type="domain" description="Tetrahydrofolate dehydrogenase/cyclohydrolase NAD(P)-binding" evidence="14">
    <location>
        <begin position="140"/>
        <end position="281"/>
    </location>
</feature>
<evidence type="ECO:0000259" key="14">
    <source>
        <dbReference type="Pfam" id="PF02882"/>
    </source>
</evidence>
<feature type="binding site" evidence="12">
    <location>
        <begin position="166"/>
        <end position="168"/>
    </location>
    <ligand>
        <name>NADP(+)</name>
        <dbReference type="ChEBI" id="CHEBI:58349"/>
    </ligand>
</feature>
<dbReference type="InterPro" id="IPR000672">
    <property type="entry name" value="THF_DH/CycHdrlase"/>
</dbReference>
<dbReference type="SUPFAM" id="SSF51735">
    <property type="entry name" value="NAD(P)-binding Rossmann-fold domains"/>
    <property type="match status" value="1"/>
</dbReference>
<dbReference type="InterPro" id="IPR020631">
    <property type="entry name" value="THF_DH/CycHdrlase_NAD-bd_dom"/>
</dbReference>
<dbReference type="EC" id="1.5.1.5" evidence="12"/>
<dbReference type="GO" id="GO:0004488">
    <property type="term" value="F:methylenetetrahydrofolate dehydrogenase (NADP+) activity"/>
    <property type="evidence" value="ECO:0007669"/>
    <property type="project" value="UniProtKB-UniRule"/>
</dbReference>
<dbReference type="Pfam" id="PF02882">
    <property type="entry name" value="THF_DHG_CYH_C"/>
    <property type="match status" value="1"/>
</dbReference>
<evidence type="ECO:0000256" key="2">
    <source>
        <dbReference type="ARBA" id="ARBA00022563"/>
    </source>
</evidence>
<evidence type="ECO:0000259" key="13">
    <source>
        <dbReference type="Pfam" id="PF00763"/>
    </source>
</evidence>
<dbReference type="InterPro" id="IPR020630">
    <property type="entry name" value="THF_DH/CycHdrlase_cat_dom"/>
</dbReference>
<comment type="subunit">
    <text evidence="12">Homodimer.</text>
</comment>
<dbReference type="InterPro" id="IPR020867">
    <property type="entry name" value="THF_DH/CycHdrlase_CS"/>
</dbReference>
<comment type="function">
    <text evidence="12">Catalyzes the oxidation of 5,10-methylenetetrahydrofolate to 5,10-methenyltetrahydrofolate and then the hydrolysis of 5,10-methenyltetrahydrofolate to 10-formyltetrahydrofolate.</text>
</comment>
<keyword evidence="10 12" id="KW-0511">Multifunctional enzyme</keyword>
<keyword evidence="2 12" id="KW-0554">One-carbon metabolism</keyword>
<dbReference type="EMBL" id="DQWS01000197">
    <property type="protein sequence ID" value="HDD53474.1"/>
    <property type="molecule type" value="Genomic_DNA"/>
</dbReference>
<comment type="similarity">
    <text evidence="12">Belongs to the tetrahydrofolate dehydrogenase/cyclohydrolase family.</text>
</comment>
<dbReference type="InterPro" id="IPR036291">
    <property type="entry name" value="NAD(P)-bd_dom_sf"/>
</dbReference>
<dbReference type="GO" id="GO:0000105">
    <property type="term" value="P:L-histidine biosynthetic process"/>
    <property type="evidence" value="ECO:0007669"/>
    <property type="project" value="UniProtKB-KW"/>
</dbReference>
<evidence type="ECO:0000256" key="8">
    <source>
        <dbReference type="ARBA" id="ARBA00023102"/>
    </source>
</evidence>
<dbReference type="HAMAP" id="MF_01576">
    <property type="entry name" value="THF_DHG_CYH"/>
    <property type="match status" value="1"/>
</dbReference>